<sequence>MKGNFWQGKRVLVTGHTGFKGSWLTLLLHGCGAQVFGYSDKVESGGLFDLASLASVCDHELGDINDENRLRLRVQRVRPDVVFHLAAQPLVSEGYKFPLLTLETNILGTARLLENFRSWDSQLAIVVISSDKCYKPQHDAKGFVESDPLGGFDPYSCSKAGCEMVVESYHASYFSKQPLIGLASARAGNVIGGGDYAANRIVPDTVAAILRDQPVALRNPTAVRPWQHVLDALYGYLLLAENLYRQPDAYSGPWNFGPATEDACSVGELVARCYAEMGLGFQSEKQQLGFNETQVLLLDSSKSRRELQWTPRWPLDVTIHKVLEWYVGVADNQDPKILTEKQIADYLANEGTLNASVG</sequence>
<keyword evidence="3" id="KW-1185">Reference proteome</keyword>
<gene>
    <name evidence="2" type="primary">rfbG</name>
    <name evidence="2" type="ORF">MJ923_05670</name>
</gene>
<evidence type="ECO:0000259" key="1">
    <source>
        <dbReference type="Pfam" id="PF16363"/>
    </source>
</evidence>
<comment type="caution">
    <text evidence="2">The sequence shown here is derived from an EMBL/GenBank/DDBJ whole genome shotgun (WGS) entry which is preliminary data.</text>
</comment>
<keyword evidence="2" id="KW-0456">Lyase</keyword>
<proteinExistence type="predicted"/>
<dbReference type="InterPro" id="IPR016040">
    <property type="entry name" value="NAD(P)-bd_dom"/>
</dbReference>
<dbReference type="InterPro" id="IPR013445">
    <property type="entry name" value="CDP_4_6_deHydtase"/>
</dbReference>
<dbReference type="RefSeq" id="WP_240590272.1">
    <property type="nucleotide sequence ID" value="NZ_JAKUDL010000002.1"/>
</dbReference>
<name>A0AAJ1BFP9_9GAMM</name>
<dbReference type="Pfam" id="PF16363">
    <property type="entry name" value="GDP_Man_Dehyd"/>
    <property type="match status" value="1"/>
</dbReference>
<evidence type="ECO:0000313" key="3">
    <source>
        <dbReference type="Proteomes" id="UP001297581"/>
    </source>
</evidence>
<dbReference type="NCBIfam" id="TIGR02622">
    <property type="entry name" value="CDP_4_6_dhtase"/>
    <property type="match status" value="1"/>
</dbReference>
<dbReference type="PANTHER" id="PTHR43000">
    <property type="entry name" value="DTDP-D-GLUCOSE 4,6-DEHYDRATASE-RELATED"/>
    <property type="match status" value="1"/>
</dbReference>
<dbReference type="SUPFAM" id="SSF51735">
    <property type="entry name" value="NAD(P)-binding Rossmann-fold domains"/>
    <property type="match status" value="1"/>
</dbReference>
<protein>
    <submittedName>
        <fullName evidence="2">CDP-glucose 4,6-dehydratase</fullName>
        <ecNumber evidence="2">4.2.1.45</ecNumber>
    </submittedName>
</protein>
<organism evidence="2 3">
    <name type="scientific">Shewanella zhuhaiensis</name>
    <dbReference type="NCBI Taxonomy" id="2919576"/>
    <lineage>
        <taxon>Bacteria</taxon>
        <taxon>Pseudomonadati</taxon>
        <taxon>Pseudomonadota</taxon>
        <taxon>Gammaproteobacteria</taxon>
        <taxon>Alteromonadales</taxon>
        <taxon>Shewanellaceae</taxon>
        <taxon>Shewanella</taxon>
    </lineage>
</organism>
<accession>A0AAJ1BFP9</accession>
<reference evidence="2 3" key="1">
    <citation type="submission" date="2022-02" db="EMBL/GenBank/DDBJ databases">
        <title>The genome sequence of Shewanella sp. 3B26.</title>
        <authorList>
            <person name="Du J."/>
        </authorList>
    </citation>
    <scope>NUCLEOTIDE SEQUENCE [LARGE SCALE GENOMIC DNA]</scope>
    <source>
        <strain evidence="2 3">3B26</strain>
    </source>
</reference>
<dbReference type="Gene3D" id="3.40.50.720">
    <property type="entry name" value="NAD(P)-binding Rossmann-like Domain"/>
    <property type="match status" value="1"/>
</dbReference>
<evidence type="ECO:0000313" key="2">
    <source>
        <dbReference type="EMBL" id="MCH4293790.1"/>
    </source>
</evidence>
<feature type="domain" description="NAD(P)-binding" evidence="1">
    <location>
        <begin position="12"/>
        <end position="320"/>
    </location>
</feature>
<dbReference type="EC" id="4.2.1.45" evidence="2"/>
<dbReference type="InterPro" id="IPR036291">
    <property type="entry name" value="NAD(P)-bd_dom_sf"/>
</dbReference>
<dbReference type="Gene3D" id="3.90.25.10">
    <property type="entry name" value="UDP-galactose 4-epimerase, domain 1"/>
    <property type="match status" value="1"/>
</dbReference>
<dbReference type="EMBL" id="JAKUDL010000002">
    <property type="protein sequence ID" value="MCH4293790.1"/>
    <property type="molecule type" value="Genomic_DNA"/>
</dbReference>
<dbReference type="GO" id="GO:0047733">
    <property type="term" value="F:CDP-glucose 4,6-dehydratase activity"/>
    <property type="evidence" value="ECO:0007669"/>
    <property type="project" value="UniProtKB-EC"/>
</dbReference>
<dbReference type="Proteomes" id="UP001297581">
    <property type="component" value="Unassembled WGS sequence"/>
</dbReference>
<dbReference type="AlphaFoldDB" id="A0AAJ1BFP9"/>